<dbReference type="SUPFAM" id="SSF158499">
    <property type="entry name" value="DnaD domain-like"/>
    <property type="match status" value="2"/>
</dbReference>
<feature type="region of interest" description="Disordered" evidence="2">
    <location>
        <begin position="131"/>
        <end position="150"/>
    </location>
</feature>
<evidence type="ECO:0000259" key="3">
    <source>
        <dbReference type="Pfam" id="PF07261"/>
    </source>
</evidence>
<dbReference type="InterPro" id="IPR006343">
    <property type="entry name" value="DnaB/C_C"/>
</dbReference>
<gene>
    <name evidence="4" type="ORF">KGMB01110_21140</name>
</gene>
<proteinExistence type="inferred from homology"/>
<dbReference type="PANTHER" id="PTHR37293:SF5">
    <property type="entry name" value="DNA REPLICATION PROTEIN"/>
    <property type="match status" value="1"/>
</dbReference>
<comment type="caution">
    <text evidence="4">The sequence shown here is derived from an EMBL/GenBank/DDBJ whole genome shotgun (WGS) entry which is preliminary data.</text>
</comment>
<dbReference type="PANTHER" id="PTHR37293">
    <property type="entry name" value="PHAGE REPLICATION PROTEIN-RELATED"/>
    <property type="match status" value="1"/>
</dbReference>
<accession>A0A391P9P7</accession>
<dbReference type="InterPro" id="IPR017019">
    <property type="entry name" value="DNA_replication_prd_bac"/>
</dbReference>
<evidence type="ECO:0000256" key="1">
    <source>
        <dbReference type="ARBA" id="ARBA00093462"/>
    </source>
</evidence>
<feature type="domain" description="DnaB/C C-terminal" evidence="3">
    <location>
        <begin position="256"/>
        <end position="318"/>
    </location>
</feature>
<sequence>MKKLTIRNKFQNNATMISNEFIDHYMTEANGEFVKVYLFLLRHLDDSCFDMSISRIADCLNNTENDIIRAFRYWESHGLLSLDSDAEGNITGICLQKTASATGMNAQDRICSPVSPAVPAGSLATPVVPSTASAPEAVPTTDKPAGSSKAIPLNSFRTQRELKNLYIIAEQYLGKTLTATEIETITYFYKELGLSADIIDYLLASCVENGHKSIHYIQKVALSWSEAKITTIEEARMYSSSYNKNCYTVLNAFGIKGRAPAASEVAYIEKWTGEYGFTLDIIKEACDRTIAGIHQPSFEYADRILSKWSKSGVRHLQDIAPLDQAFQKARSEKKASKAVSAASKNLNNFERRAYDMDSLEAQLLKTN</sequence>
<dbReference type="EMBL" id="BHGK01000001">
    <property type="protein sequence ID" value="GCA67678.1"/>
    <property type="molecule type" value="Genomic_DNA"/>
</dbReference>
<name>A0A391P9P7_9FIRM</name>
<comment type="similarity">
    <text evidence="1">Belongs to the DnaB/DnaD family.</text>
</comment>
<evidence type="ECO:0000313" key="5">
    <source>
        <dbReference type="Proteomes" id="UP000265643"/>
    </source>
</evidence>
<dbReference type="Pfam" id="PF07261">
    <property type="entry name" value="DnaB_2"/>
    <property type="match status" value="2"/>
</dbReference>
<dbReference type="RefSeq" id="WP_117888528.1">
    <property type="nucleotide sequence ID" value="NZ_BHGK01000001.1"/>
</dbReference>
<keyword evidence="5" id="KW-1185">Reference proteome</keyword>
<dbReference type="PIRSF" id="PIRSF033722">
    <property type="entry name" value="DnaD_CA_C3587_prd"/>
    <property type="match status" value="1"/>
</dbReference>
<protein>
    <submittedName>
        <fullName evidence="4">DNA replication protein DnaD</fullName>
    </submittedName>
</protein>
<evidence type="ECO:0000313" key="4">
    <source>
        <dbReference type="EMBL" id="GCA67678.1"/>
    </source>
</evidence>
<dbReference type="NCBIfam" id="TIGR01446">
    <property type="entry name" value="DnaD_dom"/>
    <property type="match status" value="2"/>
</dbReference>
<dbReference type="InterPro" id="IPR053162">
    <property type="entry name" value="DnaD"/>
</dbReference>
<feature type="domain" description="DnaB/C C-terminal" evidence="3">
    <location>
        <begin position="168"/>
        <end position="238"/>
    </location>
</feature>
<reference evidence="5" key="1">
    <citation type="submission" date="2018-09" db="EMBL/GenBank/DDBJ databases">
        <title>Draft Genome Sequence of Mediterraneibacter sp. KCTC 15684.</title>
        <authorList>
            <person name="Kim J.S."/>
            <person name="Han K.I."/>
            <person name="Suh M.K."/>
            <person name="Lee K.C."/>
            <person name="Eom M.K."/>
            <person name="Lee J.H."/>
            <person name="Park S.H."/>
            <person name="Kang S.W."/>
            <person name="Park J.E."/>
            <person name="Oh B.S."/>
            <person name="Yu S.Y."/>
            <person name="Choi S.H."/>
            <person name="Lee D.H."/>
            <person name="Yoon H."/>
            <person name="Kim B."/>
            <person name="Yang S.J."/>
            <person name="Lee J.S."/>
        </authorList>
    </citation>
    <scope>NUCLEOTIDE SEQUENCE [LARGE SCALE GENOMIC DNA]</scope>
    <source>
        <strain evidence="5">KCTC 15684</strain>
    </source>
</reference>
<organism evidence="4 5">
    <name type="scientific">Mediterraneibacter butyricigenes</name>
    <dbReference type="NCBI Taxonomy" id="2316025"/>
    <lineage>
        <taxon>Bacteria</taxon>
        <taxon>Bacillati</taxon>
        <taxon>Bacillota</taxon>
        <taxon>Clostridia</taxon>
        <taxon>Lachnospirales</taxon>
        <taxon>Lachnospiraceae</taxon>
        <taxon>Mediterraneibacter</taxon>
    </lineage>
</organism>
<evidence type="ECO:0000256" key="2">
    <source>
        <dbReference type="SAM" id="MobiDB-lite"/>
    </source>
</evidence>
<dbReference type="InterPro" id="IPR034829">
    <property type="entry name" value="DnaD-like_sf"/>
</dbReference>
<dbReference type="AlphaFoldDB" id="A0A391P9P7"/>
<dbReference type="Gene3D" id="1.10.10.630">
    <property type="entry name" value="DnaD domain-like"/>
    <property type="match status" value="2"/>
</dbReference>
<dbReference type="Proteomes" id="UP000265643">
    <property type="component" value="Unassembled WGS sequence"/>
</dbReference>